<proteinExistence type="predicted"/>
<organism evidence="2 3">
    <name type="scientific">Desmophyllum pertusum</name>
    <dbReference type="NCBI Taxonomy" id="174260"/>
    <lineage>
        <taxon>Eukaryota</taxon>
        <taxon>Metazoa</taxon>
        <taxon>Cnidaria</taxon>
        <taxon>Anthozoa</taxon>
        <taxon>Hexacorallia</taxon>
        <taxon>Scleractinia</taxon>
        <taxon>Caryophylliina</taxon>
        <taxon>Caryophylliidae</taxon>
        <taxon>Desmophyllum</taxon>
    </lineage>
</organism>
<dbReference type="Proteomes" id="UP001163046">
    <property type="component" value="Unassembled WGS sequence"/>
</dbReference>
<evidence type="ECO:0000313" key="3">
    <source>
        <dbReference type="Proteomes" id="UP001163046"/>
    </source>
</evidence>
<evidence type="ECO:0000256" key="1">
    <source>
        <dbReference type="SAM" id="MobiDB-lite"/>
    </source>
</evidence>
<sequence>KYHGPTCYWVTKLAGQISKAFFTLGPPKKRGDSTGGYVERFPIHISNPPNARISSQRRGKLMTKAYIVWWSAPIKSHSQRKPEQQIETRTGSQGGSPRLHQGFLMRSLKASVHLNAPDPRWTLYITVGGRRYLEEPKSRDAFSKMRLFQELKQIYAAARKKEGGLGTYRYRSTSNSYQLLCEMVDSIVGQANMIRSILGLPERELVEDTSQEEVEKRLRKGTTSETKADSKKGEKKDKRGAKLSETVS</sequence>
<gene>
    <name evidence="2" type="ORF">OS493_039287</name>
</gene>
<feature type="compositionally biased region" description="Basic and acidic residues" evidence="1">
    <location>
        <begin position="226"/>
        <end position="242"/>
    </location>
</feature>
<name>A0A9W9YHK7_9CNID</name>
<dbReference type="AlphaFoldDB" id="A0A9W9YHK7"/>
<keyword evidence="3" id="KW-1185">Reference proteome</keyword>
<comment type="caution">
    <text evidence="2">The sequence shown here is derived from an EMBL/GenBank/DDBJ whole genome shotgun (WGS) entry which is preliminary data.</text>
</comment>
<reference evidence="2" key="1">
    <citation type="submission" date="2023-01" db="EMBL/GenBank/DDBJ databases">
        <title>Genome assembly of the deep-sea coral Lophelia pertusa.</title>
        <authorList>
            <person name="Herrera S."/>
            <person name="Cordes E."/>
        </authorList>
    </citation>
    <scope>NUCLEOTIDE SEQUENCE</scope>
    <source>
        <strain evidence="2">USNM1676648</strain>
        <tissue evidence="2">Polyp</tissue>
    </source>
</reference>
<protein>
    <submittedName>
        <fullName evidence="2">Uncharacterized protein</fullName>
    </submittedName>
</protein>
<accession>A0A9W9YHK7</accession>
<feature type="region of interest" description="Disordered" evidence="1">
    <location>
        <begin position="205"/>
        <end position="248"/>
    </location>
</feature>
<feature type="region of interest" description="Disordered" evidence="1">
    <location>
        <begin position="78"/>
        <end position="97"/>
    </location>
</feature>
<dbReference type="EMBL" id="MU827475">
    <property type="protein sequence ID" value="KAJ7348749.1"/>
    <property type="molecule type" value="Genomic_DNA"/>
</dbReference>
<evidence type="ECO:0000313" key="2">
    <source>
        <dbReference type="EMBL" id="KAJ7348749.1"/>
    </source>
</evidence>
<feature type="non-terminal residue" evidence="2">
    <location>
        <position position="248"/>
    </location>
</feature>